<dbReference type="EMBL" id="QUMQ01000001">
    <property type="protein sequence ID" value="REF95397.1"/>
    <property type="molecule type" value="Genomic_DNA"/>
</dbReference>
<proteinExistence type="predicted"/>
<feature type="transmembrane region" description="Helical" evidence="1">
    <location>
        <begin position="73"/>
        <end position="95"/>
    </location>
</feature>
<feature type="transmembrane region" description="Helical" evidence="1">
    <location>
        <begin position="135"/>
        <end position="156"/>
    </location>
</feature>
<keyword evidence="1" id="KW-0472">Membrane</keyword>
<dbReference type="RefSeq" id="WP_147315433.1">
    <property type="nucleotide sequence ID" value="NZ_BONB01000015.1"/>
</dbReference>
<evidence type="ECO:0000256" key="1">
    <source>
        <dbReference type="SAM" id="Phobius"/>
    </source>
</evidence>
<dbReference type="Proteomes" id="UP000256913">
    <property type="component" value="Unassembled WGS sequence"/>
</dbReference>
<feature type="transmembrane region" description="Helical" evidence="1">
    <location>
        <begin position="176"/>
        <end position="196"/>
    </location>
</feature>
<keyword evidence="1" id="KW-0812">Transmembrane</keyword>
<comment type="caution">
    <text evidence="2">The sequence shown here is derived from an EMBL/GenBank/DDBJ whole genome shotgun (WGS) entry which is preliminary data.</text>
</comment>
<protein>
    <submittedName>
        <fullName evidence="2">Uncharacterized protein</fullName>
    </submittedName>
</protein>
<evidence type="ECO:0000313" key="3">
    <source>
        <dbReference type="Proteomes" id="UP000256913"/>
    </source>
</evidence>
<sequence length="253" mass="25985">MASLLRLAGVAGGLLAAVLLTLGREPGLRAVFAVPALAFFVAAGLLAADRTVPRPPGTGIRTARLARRRLLDYVPVASTGGVVLLTGTLTALLVATSAASTPHTSATTTAPYANDGQHIGCLTGGVPQSGPWPGWYYAIPIAITVFLAAAAAVVALRRLVTRPIEEPYRQTTARSVVAGLGLVVAAPLTGAAYFTYSILGQPLVCESPAMPEARPWLLTLTVLALAATIAYAARLVVPGTVNPDPHPTLATVR</sequence>
<feature type="transmembrane region" description="Helical" evidence="1">
    <location>
        <begin position="33"/>
        <end position="52"/>
    </location>
</feature>
<dbReference type="AlphaFoldDB" id="A0A3D9ZDR5"/>
<gene>
    <name evidence="2" type="ORF">DFJ67_1351</name>
</gene>
<keyword evidence="3" id="KW-1185">Reference proteome</keyword>
<name>A0A3D9ZDR5_9ACTN</name>
<organism evidence="2 3">
    <name type="scientific">Asanoa ferruginea</name>
    <dbReference type="NCBI Taxonomy" id="53367"/>
    <lineage>
        <taxon>Bacteria</taxon>
        <taxon>Bacillati</taxon>
        <taxon>Actinomycetota</taxon>
        <taxon>Actinomycetes</taxon>
        <taxon>Micromonosporales</taxon>
        <taxon>Micromonosporaceae</taxon>
        <taxon>Asanoa</taxon>
    </lineage>
</organism>
<keyword evidence="1" id="KW-1133">Transmembrane helix</keyword>
<accession>A0A3D9ZDR5</accession>
<evidence type="ECO:0000313" key="2">
    <source>
        <dbReference type="EMBL" id="REF95397.1"/>
    </source>
</evidence>
<feature type="transmembrane region" description="Helical" evidence="1">
    <location>
        <begin position="216"/>
        <end position="237"/>
    </location>
</feature>
<reference evidence="2 3" key="1">
    <citation type="submission" date="2018-08" db="EMBL/GenBank/DDBJ databases">
        <title>Sequencing the genomes of 1000 actinobacteria strains.</title>
        <authorList>
            <person name="Klenk H.-P."/>
        </authorList>
    </citation>
    <scope>NUCLEOTIDE SEQUENCE [LARGE SCALE GENOMIC DNA]</scope>
    <source>
        <strain evidence="2 3">DSM 44099</strain>
    </source>
</reference>